<organism evidence="4 5">
    <name type="scientific">Horticoccus luteus</name>
    <dbReference type="NCBI Taxonomy" id="2862869"/>
    <lineage>
        <taxon>Bacteria</taxon>
        <taxon>Pseudomonadati</taxon>
        <taxon>Verrucomicrobiota</taxon>
        <taxon>Opitutia</taxon>
        <taxon>Opitutales</taxon>
        <taxon>Opitutaceae</taxon>
        <taxon>Horticoccus</taxon>
    </lineage>
</organism>
<dbReference type="AlphaFoldDB" id="A0A8F9TWY5"/>
<dbReference type="SUPFAM" id="SSF51735">
    <property type="entry name" value="NAD(P)-binding Rossmann-fold domains"/>
    <property type="match status" value="1"/>
</dbReference>
<keyword evidence="2" id="KW-0520">NAD</keyword>
<dbReference type="EMBL" id="CP080507">
    <property type="protein sequence ID" value="QYM80729.1"/>
    <property type="molecule type" value="Genomic_DNA"/>
</dbReference>
<dbReference type="PANTHER" id="PTHR43333:SF1">
    <property type="entry name" value="D-ISOMER SPECIFIC 2-HYDROXYACID DEHYDROGENASE NAD-BINDING DOMAIN-CONTAINING PROTEIN"/>
    <property type="match status" value="1"/>
</dbReference>
<proteinExistence type="predicted"/>
<name>A0A8F9TWY5_9BACT</name>
<dbReference type="InterPro" id="IPR006140">
    <property type="entry name" value="D-isomer_DH_NAD-bd"/>
</dbReference>
<evidence type="ECO:0000259" key="3">
    <source>
        <dbReference type="Pfam" id="PF02826"/>
    </source>
</evidence>
<dbReference type="GO" id="GO:0016491">
    <property type="term" value="F:oxidoreductase activity"/>
    <property type="evidence" value="ECO:0007669"/>
    <property type="project" value="UniProtKB-KW"/>
</dbReference>
<feature type="domain" description="D-isomer specific 2-hydroxyacid dehydrogenase NAD-binding" evidence="3">
    <location>
        <begin position="108"/>
        <end position="285"/>
    </location>
</feature>
<sequence>MRLRPSARAELEQALAAMPHRLVWSQQMSNNVHTDARSDAALAEADVAFGQPDPRQVMAEQRLRWLAVTAAGYTRYDFEAFKETLRARGAAMTNASSVFADPCAQHVLAMMLALNRGLLEAHATQIGERAWSYVEQRYACRLLTGQTVVLLGYGAIGRRLAELLEPFGMTLYAVRRQTRSEVGVRIVPEEKLSSVLPLADHVVNVLPDNESTRHYLNARRLACLRPGARLYNVGRGATVDQAALIAAAREGRLGAAYLDVMEPEPLPPEHALWDTPNIHITPHIAGGMGDQDEKLVRHFLANLAAWEKGGALTDRVV</sequence>
<evidence type="ECO:0000313" key="4">
    <source>
        <dbReference type="EMBL" id="QYM80729.1"/>
    </source>
</evidence>
<keyword evidence="1" id="KW-0560">Oxidoreductase</keyword>
<keyword evidence="5" id="KW-1185">Reference proteome</keyword>
<dbReference type="KEGG" id="ole:K0B96_00890"/>
<protein>
    <submittedName>
        <fullName evidence="4">D-2-hydroxyacid dehydrogenase</fullName>
    </submittedName>
</protein>
<dbReference type="Pfam" id="PF02826">
    <property type="entry name" value="2-Hacid_dh_C"/>
    <property type="match status" value="1"/>
</dbReference>
<dbReference type="Gene3D" id="3.40.50.720">
    <property type="entry name" value="NAD(P)-binding Rossmann-like Domain"/>
    <property type="match status" value="2"/>
</dbReference>
<evidence type="ECO:0000256" key="2">
    <source>
        <dbReference type="ARBA" id="ARBA00023027"/>
    </source>
</evidence>
<dbReference type="Proteomes" id="UP000825051">
    <property type="component" value="Chromosome"/>
</dbReference>
<evidence type="ECO:0000256" key="1">
    <source>
        <dbReference type="ARBA" id="ARBA00023002"/>
    </source>
</evidence>
<evidence type="ECO:0000313" key="5">
    <source>
        <dbReference type="Proteomes" id="UP000825051"/>
    </source>
</evidence>
<dbReference type="CDD" id="cd05300">
    <property type="entry name" value="2-Hacid_dh_1"/>
    <property type="match status" value="1"/>
</dbReference>
<dbReference type="GO" id="GO:0051287">
    <property type="term" value="F:NAD binding"/>
    <property type="evidence" value="ECO:0007669"/>
    <property type="project" value="InterPro"/>
</dbReference>
<dbReference type="InterPro" id="IPR036291">
    <property type="entry name" value="NAD(P)-bd_dom_sf"/>
</dbReference>
<accession>A0A8F9TWY5</accession>
<dbReference type="PANTHER" id="PTHR43333">
    <property type="entry name" value="2-HACID_DH_C DOMAIN-CONTAINING PROTEIN"/>
    <property type="match status" value="1"/>
</dbReference>
<dbReference type="SUPFAM" id="SSF52283">
    <property type="entry name" value="Formate/glycerate dehydrogenase catalytic domain-like"/>
    <property type="match status" value="1"/>
</dbReference>
<reference evidence="4" key="1">
    <citation type="submission" date="2021-08" db="EMBL/GenBank/DDBJ databases">
        <title>Genome of a novel bacterium of the phylum Verrucomicrobia, Oleiharenicola sp. KSB-15.</title>
        <authorList>
            <person name="Chung J.-H."/>
            <person name="Ahn J.-H."/>
            <person name="Yoon Y."/>
            <person name="Kim D.-Y."/>
            <person name="An S.-H."/>
            <person name="Park I."/>
            <person name="Yeon J."/>
        </authorList>
    </citation>
    <scope>NUCLEOTIDE SEQUENCE</scope>
    <source>
        <strain evidence="4">KSB-15</strain>
    </source>
</reference>
<gene>
    <name evidence="4" type="ORF">K0B96_00890</name>
</gene>